<evidence type="ECO:0000256" key="6">
    <source>
        <dbReference type="ARBA" id="ARBA00022692"/>
    </source>
</evidence>
<proteinExistence type="inferred from homology"/>
<dbReference type="RefSeq" id="WP_066200106.1">
    <property type="nucleotide sequence ID" value="NZ_JAFDQP010000002.1"/>
</dbReference>
<feature type="transmembrane region" description="Helical" evidence="9">
    <location>
        <begin position="379"/>
        <end position="400"/>
    </location>
</feature>
<feature type="domain" description="Major facilitator superfamily (MFS) profile" evidence="10">
    <location>
        <begin position="18"/>
        <end position="405"/>
    </location>
</feature>
<evidence type="ECO:0000256" key="8">
    <source>
        <dbReference type="ARBA" id="ARBA00023136"/>
    </source>
</evidence>
<accession>A0A2N0ZKS4</accession>
<gene>
    <name evidence="11" type="ORF">CWS20_03770</name>
</gene>
<dbReference type="NCBIfam" id="TIGR00710">
    <property type="entry name" value="efflux_Bcr_CflA"/>
    <property type="match status" value="1"/>
</dbReference>
<evidence type="ECO:0000259" key="10">
    <source>
        <dbReference type="PROSITE" id="PS50850"/>
    </source>
</evidence>
<dbReference type="CDD" id="cd17320">
    <property type="entry name" value="MFS_MdfA_MDR_like"/>
    <property type="match status" value="1"/>
</dbReference>
<evidence type="ECO:0000313" key="12">
    <source>
        <dbReference type="Proteomes" id="UP000233343"/>
    </source>
</evidence>
<feature type="transmembrane region" description="Helical" evidence="9">
    <location>
        <begin position="87"/>
        <end position="106"/>
    </location>
</feature>
<evidence type="ECO:0000313" key="11">
    <source>
        <dbReference type="EMBL" id="PKG30121.1"/>
    </source>
</evidence>
<evidence type="ECO:0000256" key="4">
    <source>
        <dbReference type="ARBA" id="ARBA00022448"/>
    </source>
</evidence>
<dbReference type="FunFam" id="1.20.1720.10:FF:000005">
    <property type="entry name" value="Bcr/CflA family efflux transporter"/>
    <property type="match status" value="1"/>
</dbReference>
<feature type="transmembrane region" description="Helical" evidence="9">
    <location>
        <begin position="19"/>
        <end position="36"/>
    </location>
</feature>
<feature type="transmembrane region" description="Helical" evidence="9">
    <location>
        <begin position="145"/>
        <end position="164"/>
    </location>
</feature>
<feature type="transmembrane region" description="Helical" evidence="9">
    <location>
        <begin position="176"/>
        <end position="195"/>
    </location>
</feature>
<dbReference type="AlphaFoldDB" id="A0A2N0ZKS4"/>
<dbReference type="PRINTS" id="PR01035">
    <property type="entry name" value="TCRTETA"/>
</dbReference>
<dbReference type="Pfam" id="PF07690">
    <property type="entry name" value="MFS_1"/>
    <property type="match status" value="1"/>
</dbReference>
<sequence>MNQLQQSITLNETKKSKRLLLAIILGTLSAFGPFSLDMYLPALPILADNLHTTASYAQLSLTACMLGLAIGQIFAGPISDIVGRKKPLLFGLILYIAVSIFCILAPTIQSFIILRFIQGTAGAVGIVISRAIVRDLYAGPELTKFFALLTLINGAAPIIAPVIGGQLLSFTSWRGVFLALTLLGAASLLLVLFFLNESLPIERRMQGGIKSTFVTFNKIIRNKEFMGYALAQGLVGAAMFAYIAGSPFVLQNIFNLSPQMFSLCFAINGLGIIIGSQLTGRLAGKVSETKLLIIGLSIAAVGGMSLLVNIFFETGLFGVLIPLFFVVSSVGIVNTATFSLAMESQGRNAGSASALIGLMTFLLGGLVAPLVGMGGENTALPMGIVIAAAEIGAIAIYFLLVRGTKIKGQRGH</sequence>
<evidence type="ECO:0000256" key="1">
    <source>
        <dbReference type="ARBA" id="ARBA00004651"/>
    </source>
</evidence>
<dbReference type="InterPro" id="IPR004812">
    <property type="entry name" value="Efflux_drug-R_Bcr/CmlA"/>
</dbReference>
<dbReference type="InterPro" id="IPR020846">
    <property type="entry name" value="MFS_dom"/>
</dbReference>
<organism evidence="11 12">
    <name type="scientific">Cytobacillus horneckiae</name>
    <dbReference type="NCBI Taxonomy" id="549687"/>
    <lineage>
        <taxon>Bacteria</taxon>
        <taxon>Bacillati</taxon>
        <taxon>Bacillota</taxon>
        <taxon>Bacilli</taxon>
        <taxon>Bacillales</taxon>
        <taxon>Bacillaceae</taxon>
        <taxon>Cytobacillus</taxon>
    </lineage>
</organism>
<feature type="transmembrane region" description="Helical" evidence="9">
    <location>
        <begin position="112"/>
        <end position="133"/>
    </location>
</feature>
<dbReference type="Proteomes" id="UP000233343">
    <property type="component" value="Unassembled WGS sequence"/>
</dbReference>
<dbReference type="GO" id="GO:0005886">
    <property type="term" value="C:plasma membrane"/>
    <property type="evidence" value="ECO:0007669"/>
    <property type="project" value="UniProtKB-SubCell"/>
</dbReference>
<keyword evidence="12" id="KW-1185">Reference proteome</keyword>
<dbReference type="PANTHER" id="PTHR23502">
    <property type="entry name" value="MAJOR FACILITATOR SUPERFAMILY"/>
    <property type="match status" value="1"/>
</dbReference>
<keyword evidence="8 9" id="KW-0472">Membrane</keyword>
<dbReference type="InterPro" id="IPR005829">
    <property type="entry name" value="Sugar_transporter_CS"/>
</dbReference>
<comment type="similarity">
    <text evidence="3">Belongs to the major facilitator superfamily. TCR/Tet family.</text>
</comment>
<dbReference type="InterPro" id="IPR011701">
    <property type="entry name" value="MFS"/>
</dbReference>
<dbReference type="Gene3D" id="1.20.1720.10">
    <property type="entry name" value="Multidrug resistance protein D"/>
    <property type="match status" value="1"/>
</dbReference>
<dbReference type="GO" id="GO:1990961">
    <property type="term" value="P:xenobiotic detoxification by transmembrane export across the plasma membrane"/>
    <property type="evidence" value="ECO:0007669"/>
    <property type="project" value="InterPro"/>
</dbReference>
<dbReference type="PROSITE" id="PS00216">
    <property type="entry name" value="SUGAR_TRANSPORT_1"/>
    <property type="match status" value="1"/>
</dbReference>
<feature type="transmembrane region" description="Helical" evidence="9">
    <location>
        <begin position="291"/>
        <end position="312"/>
    </location>
</feature>
<evidence type="ECO:0000256" key="9">
    <source>
        <dbReference type="RuleBase" id="RU365088"/>
    </source>
</evidence>
<keyword evidence="5 9" id="KW-1003">Cell membrane</keyword>
<comment type="similarity">
    <text evidence="2 9">Belongs to the major facilitator superfamily. Bcr/CmlA family.</text>
</comment>
<evidence type="ECO:0000256" key="5">
    <source>
        <dbReference type="ARBA" id="ARBA00022475"/>
    </source>
</evidence>
<dbReference type="PANTHER" id="PTHR23502:SF132">
    <property type="entry name" value="POLYAMINE TRANSPORTER 2-RELATED"/>
    <property type="match status" value="1"/>
</dbReference>
<evidence type="ECO:0000256" key="3">
    <source>
        <dbReference type="ARBA" id="ARBA00007520"/>
    </source>
</evidence>
<comment type="caution">
    <text evidence="11">The sequence shown here is derived from an EMBL/GenBank/DDBJ whole genome shotgun (WGS) entry which is preliminary data.</text>
</comment>
<evidence type="ECO:0000256" key="2">
    <source>
        <dbReference type="ARBA" id="ARBA00006236"/>
    </source>
</evidence>
<dbReference type="InterPro" id="IPR001958">
    <property type="entry name" value="Tet-R_TetA/multi-R_MdtG-like"/>
</dbReference>
<evidence type="ECO:0000256" key="7">
    <source>
        <dbReference type="ARBA" id="ARBA00022989"/>
    </source>
</evidence>
<keyword evidence="7 9" id="KW-1133">Transmembrane helix</keyword>
<dbReference type="SUPFAM" id="SSF103473">
    <property type="entry name" value="MFS general substrate transporter"/>
    <property type="match status" value="1"/>
</dbReference>
<dbReference type="PROSITE" id="PS50850">
    <property type="entry name" value="MFS"/>
    <property type="match status" value="1"/>
</dbReference>
<protein>
    <recommendedName>
        <fullName evidence="9">Bcr/CflA family efflux transporter</fullName>
    </recommendedName>
</protein>
<comment type="subcellular location">
    <subcellularLocation>
        <location evidence="1 9">Cell membrane</location>
        <topology evidence="1 9">Multi-pass membrane protein</topology>
    </subcellularLocation>
</comment>
<feature type="transmembrane region" description="Helical" evidence="9">
    <location>
        <begin position="318"/>
        <end position="342"/>
    </location>
</feature>
<reference evidence="11 12" key="1">
    <citation type="journal article" date="2010" name="Int. J. Syst. Evol. Microbiol.">
        <title>Bacillus horneckiae sp. nov., isolated from a spacecraft-assembly clean room.</title>
        <authorList>
            <person name="Vaishampayan P."/>
            <person name="Probst A."/>
            <person name="Krishnamurthi S."/>
            <person name="Ghosh S."/>
            <person name="Osman S."/>
            <person name="McDowall A."/>
            <person name="Ruckmani A."/>
            <person name="Mayilraj S."/>
            <person name="Venkateswaran K."/>
        </authorList>
    </citation>
    <scope>NUCLEOTIDE SEQUENCE [LARGE SCALE GENOMIC DNA]</scope>
    <source>
        <strain evidence="12">1PO1SC</strain>
    </source>
</reference>
<feature type="transmembrane region" description="Helical" evidence="9">
    <location>
        <begin position="354"/>
        <end position="373"/>
    </location>
</feature>
<keyword evidence="4 9" id="KW-0813">Transport</keyword>
<dbReference type="EMBL" id="PISD01000008">
    <property type="protein sequence ID" value="PKG30121.1"/>
    <property type="molecule type" value="Genomic_DNA"/>
</dbReference>
<feature type="transmembrane region" description="Helical" evidence="9">
    <location>
        <begin position="56"/>
        <end position="75"/>
    </location>
</feature>
<dbReference type="InterPro" id="IPR036259">
    <property type="entry name" value="MFS_trans_sf"/>
</dbReference>
<feature type="transmembrane region" description="Helical" evidence="9">
    <location>
        <begin position="260"/>
        <end position="279"/>
    </location>
</feature>
<feature type="transmembrane region" description="Helical" evidence="9">
    <location>
        <begin position="225"/>
        <end position="245"/>
    </location>
</feature>
<keyword evidence="6 9" id="KW-0812">Transmembrane</keyword>
<name>A0A2N0ZKS4_9BACI</name>
<dbReference type="GO" id="GO:0042910">
    <property type="term" value="F:xenobiotic transmembrane transporter activity"/>
    <property type="evidence" value="ECO:0007669"/>
    <property type="project" value="InterPro"/>
</dbReference>